<gene>
    <name evidence="3" type="ORF">GPA22_09620</name>
</gene>
<dbReference type="Proteomes" id="UP000623795">
    <property type="component" value="Unassembled WGS sequence"/>
</dbReference>
<comment type="caution">
    <text evidence="3">The sequence shown here is derived from an EMBL/GenBank/DDBJ whole genome shotgun (WGS) entry which is preliminary data.</text>
</comment>
<dbReference type="InterPro" id="IPR052906">
    <property type="entry name" value="Type_IV_Methyl-Rstrct_Enzyme"/>
</dbReference>
<evidence type="ECO:0000313" key="3">
    <source>
        <dbReference type="EMBL" id="NMG43985.1"/>
    </source>
</evidence>
<reference evidence="3 4" key="1">
    <citation type="submission" date="2019-12" db="EMBL/GenBank/DDBJ databases">
        <title>Comparative genomics gives insights into the taxonomy of the Azoarcus-Aromatoleum group and reveals separate origins of nif in the plant-associated Azoarcus and non-plant-associated Aromatoleum sub-groups.</title>
        <authorList>
            <person name="Lafos M."/>
            <person name="Maluk M."/>
            <person name="Batista M."/>
            <person name="Junghare M."/>
            <person name="Carmona M."/>
            <person name="Faoro H."/>
            <person name="Cruz L.M."/>
            <person name="Battistoni F."/>
            <person name="De Souza E."/>
            <person name="Pedrosa F."/>
            <person name="Chen W.-M."/>
            <person name="Poole P.S."/>
            <person name="Dixon R.A."/>
            <person name="James E.K."/>
        </authorList>
    </citation>
    <scope>NUCLEOTIDE SEQUENCE [LARGE SCALE GENOMIC DNA]</scope>
    <source>
        <strain evidence="3 4">Td21</strain>
    </source>
</reference>
<keyword evidence="3" id="KW-0255">Endonuclease</keyword>
<dbReference type="InterPro" id="IPR011335">
    <property type="entry name" value="Restrct_endonuc-II-like"/>
</dbReference>
<protein>
    <submittedName>
        <fullName evidence="3">Restriction endonuclease</fullName>
    </submittedName>
</protein>
<keyword evidence="1" id="KW-1133">Transmembrane helix</keyword>
<dbReference type="InterPro" id="IPR011856">
    <property type="entry name" value="tRNA_endonuc-like_dom_sf"/>
</dbReference>
<feature type="transmembrane region" description="Helical" evidence="1">
    <location>
        <begin position="6"/>
        <end position="25"/>
    </location>
</feature>
<dbReference type="SUPFAM" id="SSF52980">
    <property type="entry name" value="Restriction endonuclease-like"/>
    <property type="match status" value="1"/>
</dbReference>
<proteinExistence type="predicted"/>
<dbReference type="GO" id="GO:0004519">
    <property type="term" value="F:endonuclease activity"/>
    <property type="evidence" value="ECO:0007669"/>
    <property type="project" value="UniProtKB-KW"/>
</dbReference>
<dbReference type="PANTHER" id="PTHR30015">
    <property type="entry name" value="MRR RESTRICTION SYSTEM PROTEIN"/>
    <property type="match status" value="1"/>
</dbReference>
<evidence type="ECO:0000259" key="2">
    <source>
        <dbReference type="Pfam" id="PF04471"/>
    </source>
</evidence>
<dbReference type="Pfam" id="PF04471">
    <property type="entry name" value="Mrr_cat"/>
    <property type="match status" value="1"/>
</dbReference>
<evidence type="ECO:0000256" key="1">
    <source>
        <dbReference type="SAM" id="Phobius"/>
    </source>
</evidence>
<accession>A0ABX1Q0D3</accession>
<organism evidence="3 4">
    <name type="scientific">Aromatoleum toluvorans</name>
    <dbReference type="NCBI Taxonomy" id="92002"/>
    <lineage>
        <taxon>Bacteria</taxon>
        <taxon>Pseudomonadati</taxon>
        <taxon>Pseudomonadota</taxon>
        <taxon>Betaproteobacteria</taxon>
        <taxon>Rhodocyclales</taxon>
        <taxon>Rhodocyclaceae</taxon>
        <taxon>Aromatoleum</taxon>
    </lineage>
</organism>
<dbReference type="PANTHER" id="PTHR30015:SF6">
    <property type="entry name" value="SLL1429 PROTEIN"/>
    <property type="match status" value="1"/>
</dbReference>
<dbReference type="Gene3D" id="3.40.1350.10">
    <property type="match status" value="1"/>
</dbReference>
<dbReference type="EMBL" id="WTVN01000012">
    <property type="protein sequence ID" value="NMG43985.1"/>
    <property type="molecule type" value="Genomic_DNA"/>
</dbReference>
<feature type="domain" description="Restriction endonuclease type IV Mrr" evidence="2">
    <location>
        <begin position="124"/>
        <end position="226"/>
    </location>
</feature>
<dbReference type="RefSeq" id="WP_169255860.1">
    <property type="nucleotide sequence ID" value="NZ_WTVN01000012.1"/>
</dbReference>
<dbReference type="InterPro" id="IPR007560">
    <property type="entry name" value="Restrct_endonuc_IV_Mrr"/>
</dbReference>
<keyword evidence="1" id="KW-0812">Transmembrane</keyword>
<sequence>MSISSVLIVIFVLIVCIPVFFAYFVKASTDKRQVATKRAIELINEHLSTLSMKRHQCVYTDDYGKEAGLDDWAREVVYFTDQVINTDREISRLSPVNATTIQCLVDERLELYVPDAVPFDTDLLTGPDYEVYCADVLRRHGWSIVRKGGTGDQGVDLVAIIGNLRVAIQCKRYGQPVGNKAVQEVAAGRQFEQCDIALVVSNADYTPSARQLASALGVMLLHHSELPGLREHVQKNFPTLISGEASV</sequence>
<keyword evidence="4" id="KW-1185">Reference proteome</keyword>
<keyword evidence="3" id="KW-0540">Nuclease</keyword>
<keyword evidence="3" id="KW-0378">Hydrolase</keyword>
<keyword evidence="1" id="KW-0472">Membrane</keyword>
<evidence type="ECO:0000313" key="4">
    <source>
        <dbReference type="Proteomes" id="UP000623795"/>
    </source>
</evidence>
<name>A0ABX1Q0D3_9RHOO</name>